<evidence type="ECO:0000313" key="2">
    <source>
        <dbReference type="Proteomes" id="UP000838756"/>
    </source>
</evidence>
<protein>
    <submittedName>
        <fullName evidence="1">Jg22336 protein</fullName>
    </submittedName>
</protein>
<sequence length="70" mass="8026">MLDSGTLAAERTQKHAEIPKFTKSKYKYIKLDQINKMGHGKINFNTNDDVPELYRSVLCNMASSSYILEE</sequence>
<organism evidence="1 2">
    <name type="scientific">Pararge aegeria aegeria</name>
    <dbReference type="NCBI Taxonomy" id="348720"/>
    <lineage>
        <taxon>Eukaryota</taxon>
        <taxon>Metazoa</taxon>
        <taxon>Ecdysozoa</taxon>
        <taxon>Arthropoda</taxon>
        <taxon>Hexapoda</taxon>
        <taxon>Insecta</taxon>
        <taxon>Pterygota</taxon>
        <taxon>Neoptera</taxon>
        <taxon>Endopterygota</taxon>
        <taxon>Lepidoptera</taxon>
        <taxon>Glossata</taxon>
        <taxon>Ditrysia</taxon>
        <taxon>Papilionoidea</taxon>
        <taxon>Nymphalidae</taxon>
        <taxon>Satyrinae</taxon>
        <taxon>Satyrini</taxon>
        <taxon>Parargina</taxon>
        <taxon>Pararge</taxon>
    </lineage>
</organism>
<name>A0A8S4S4S2_9NEOP</name>
<dbReference type="Proteomes" id="UP000838756">
    <property type="component" value="Unassembled WGS sequence"/>
</dbReference>
<gene>
    <name evidence="1" type="primary">jg22336</name>
    <name evidence="1" type="ORF">PAEG_LOCUS20809</name>
</gene>
<dbReference type="EMBL" id="CAKXAJ010025868">
    <property type="protein sequence ID" value="CAH2244909.1"/>
    <property type="molecule type" value="Genomic_DNA"/>
</dbReference>
<comment type="caution">
    <text evidence="1">The sequence shown here is derived from an EMBL/GenBank/DDBJ whole genome shotgun (WGS) entry which is preliminary data.</text>
</comment>
<proteinExistence type="predicted"/>
<reference evidence="1" key="1">
    <citation type="submission" date="2022-03" db="EMBL/GenBank/DDBJ databases">
        <authorList>
            <person name="Lindestad O."/>
        </authorList>
    </citation>
    <scope>NUCLEOTIDE SEQUENCE</scope>
</reference>
<evidence type="ECO:0000313" key="1">
    <source>
        <dbReference type="EMBL" id="CAH2244909.1"/>
    </source>
</evidence>
<accession>A0A8S4S4S2</accession>
<dbReference type="AlphaFoldDB" id="A0A8S4S4S2"/>
<keyword evidence="2" id="KW-1185">Reference proteome</keyword>